<reference evidence="1 2" key="1">
    <citation type="submission" date="2019-11" db="EMBL/GenBank/DDBJ databases">
        <title>Whole genome sequence of Oryza granulata.</title>
        <authorList>
            <person name="Li W."/>
        </authorList>
    </citation>
    <scope>NUCLEOTIDE SEQUENCE [LARGE SCALE GENOMIC DNA]</scope>
    <source>
        <strain evidence="2">cv. Menghai</strain>
        <tissue evidence="1">Leaf</tissue>
    </source>
</reference>
<gene>
    <name evidence="1" type="ORF">E2562_030283</name>
</gene>
<evidence type="ECO:0000313" key="1">
    <source>
        <dbReference type="EMBL" id="KAF0930108.1"/>
    </source>
</evidence>
<comment type="caution">
    <text evidence="1">The sequence shown here is derived from an EMBL/GenBank/DDBJ whole genome shotgun (WGS) entry which is preliminary data.</text>
</comment>
<dbReference type="AlphaFoldDB" id="A0A6G1EZL2"/>
<protein>
    <submittedName>
        <fullName evidence="1">Uncharacterized protein</fullName>
    </submittedName>
</protein>
<accession>A0A6G1EZL2</accession>
<proteinExistence type="predicted"/>
<dbReference type="Proteomes" id="UP000479710">
    <property type="component" value="Unassembled WGS sequence"/>
</dbReference>
<keyword evidence="2" id="KW-1185">Reference proteome</keyword>
<name>A0A6G1EZL2_9ORYZ</name>
<dbReference type="EMBL" id="SPHZ02000002">
    <property type="protein sequence ID" value="KAF0930108.1"/>
    <property type="molecule type" value="Genomic_DNA"/>
</dbReference>
<evidence type="ECO:0000313" key="2">
    <source>
        <dbReference type="Proteomes" id="UP000479710"/>
    </source>
</evidence>
<sequence>MARHGTAPRHRGWVVGGVGTMARAAWPCAVSDRGGVPWRACVGGRLSLLCCSSRRVAPLSVSAARCARGFFEFQPRRPVREAVMAAVIYSRGATADTTRVPAWLRLVSPCRCF</sequence>
<organism evidence="1 2">
    <name type="scientific">Oryza meyeriana var. granulata</name>
    <dbReference type="NCBI Taxonomy" id="110450"/>
    <lineage>
        <taxon>Eukaryota</taxon>
        <taxon>Viridiplantae</taxon>
        <taxon>Streptophyta</taxon>
        <taxon>Embryophyta</taxon>
        <taxon>Tracheophyta</taxon>
        <taxon>Spermatophyta</taxon>
        <taxon>Magnoliopsida</taxon>
        <taxon>Liliopsida</taxon>
        <taxon>Poales</taxon>
        <taxon>Poaceae</taxon>
        <taxon>BOP clade</taxon>
        <taxon>Oryzoideae</taxon>
        <taxon>Oryzeae</taxon>
        <taxon>Oryzinae</taxon>
        <taxon>Oryza</taxon>
        <taxon>Oryza meyeriana</taxon>
    </lineage>
</organism>